<proteinExistence type="predicted"/>
<accession>A0A0B0EFN2</accession>
<dbReference type="AlphaFoldDB" id="A0A0B0EFN2"/>
<dbReference type="EMBL" id="JRYO01000230">
    <property type="protein sequence ID" value="KHE90876.1"/>
    <property type="molecule type" value="Genomic_DNA"/>
</dbReference>
<reference evidence="1 2" key="1">
    <citation type="submission" date="2014-10" db="EMBL/GenBank/DDBJ databases">
        <title>Draft genome of anammox bacterium scalindua brodae, obtained using differential coverage binning of sequence data from two enrichment reactors.</title>
        <authorList>
            <person name="Speth D.R."/>
            <person name="Russ L."/>
            <person name="Kartal B."/>
            <person name="Op den Camp H.J."/>
            <person name="Dutilh B.E."/>
            <person name="Jetten M.S."/>
        </authorList>
    </citation>
    <scope>NUCLEOTIDE SEQUENCE [LARGE SCALE GENOMIC DNA]</scope>
    <source>
        <strain evidence="1">RU1</strain>
    </source>
</reference>
<organism evidence="1 2">
    <name type="scientific">Candidatus Scalindua brodae</name>
    <dbReference type="NCBI Taxonomy" id="237368"/>
    <lineage>
        <taxon>Bacteria</taxon>
        <taxon>Pseudomonadati</taxon>
        <taxon>Planctomycetota</taxon>
        <taxon>Candidatus Brocadiia</taxon>
        <taxon>Candidatus Brocadiales</taxon>
        <taxon>Candidatus Scalinduaceae</taxon>
        <taxon>Candidatus Scalindua</taxon>
    </lineage>
</organism>
<name>A0A0B0EFN2_9BACT</name>
<gene>
    <name evidence="1" type="ORF">SCABRO_03405</name>
</gene>
<evidence type="ECO:0000313" key="1">
    <source>
        <dbReference type="EMBL" id="KHE90876.1"/>
    </source>
</evidence>
<protein>
    <submittedName>
        <fullName evidence="1">Uncharacterized protein</fullName>
    </submittedName>
</protein>
<evidence type="ECO:0000313" key="2">
    <source>
        <dbReference type="Proteomes" id="UP000030652"/>
    </source>
</evidence>
<sequence length="76" mass="9066">MKVKAIVEGSTLKLKIPLKFKTNEFEINIADEYLQREEKTVGIKFLDSLWETIGDLPQENVNWKGEWYRRLDDKHE</sequence>
<dbReference type="Proteomes" id="UP000030652">
    <property type="component" value="Unassembled WGS sequence"/>
</dbReference>
<comment type="caution">
    <text evidence="1">The sequence shown here is derived from an EMBL/GenBank/DDBJ whole genome shotgun (WGS) entry which is preliminary data.</text>
</comment>